<reference evidence="3" key="1">
    <citation type="submission" date="2016-10" db="EMBL/GenBank/DDBJ databases">
        <authorList>
            <person name="Varghese N."/>
            <person name="Submissions S."/>
        </authorList>
    </citation>
    <scope>NUCLEOTIDE SEQUENCE [LARGE SCALE GENOMIC DNA]</scope>
    <source>
        <strain evidence="3">DSM 6150</strain>
    </source>
</reference>
<dbReference type="STRING" id="83765.SAMN05660284_00716"/>
<dbReference type="GO" id="GO:0008233">
    <property type="term" value="F:peptidase activity"/>
    <property type="evidence" value="ECO:0007669"/>
    <property type="project" value="InterPro"/>
</dbReference>
<feature type="domain" description="Peptidase M15C" evidence="1">
    <location>
        <begin position="113"/>
        <end position="176"/>
    </location>
</feature>
<dbReference type="InterPro" id="IPR009045">
    <property type="entry name" value="Zn_M74/Hedgehog-like"/>
</dbReference>
<dbReference type="Pfam" id="PF13539">
    <property type="entry name" value="Peptidase_M15_4"/>
    <property type="match status" value="1"/>
</dbReference>
<evidence type="ECO:0000313" key="2">
    <source>
        <dbReference type="EMBL" id="SFN16792.1"/>
    </source>
</evidence>
<sequence>MAFVLQIGDLHSIPSLMPASDTRHTHIQLALTEEKLVPPLPLPPESFVGVFAERPSLANADRDWGKLNQDFVQVVLTVIEKLRQRGYPMALLEGYRSPERQDALYENGGVTKAKGGHSQHQFGLAVDLAPVRDGKVVISERDTWAMEAYRALGEEAEALGLTWGGRWSFRDYGHIERTGRTRSFPDRN</sequence>
<dbReference type="InterPro" id="IPR039561">
    <property type="entry name" value="Peptidase_M15C"/>
</dbReference>
<name>A0A1I4WTW9_9NEIS</name>
<accession>A0A1I4WTW9</accession>
<keyword evidence="3" id="KW-1185">Reference proteome</keyword>
<dbReference type="Proteomes" id="UP000242869">
    <property type="component" value="Unassembled WGS sequence"/>
</dbReference>
<dbReference type="EMBL" id="FOVE01000004">
    <property type="protein sequence ID" value="SFN16792.1"/>
    <property type="molecule type" value="Genomic_DNA"/>
</dbReference>
<organism evidence="2 3">
    <name type="scientific">Formivibrio citricus</name>
    <dbReference type="NCBI Taxonomy" id="83765"/>
    <lineage>
        <taxon>Bacteria</taxon>
        <taxon>Pseudomonadati</taxon>
        <taxon>Pseudomonadota</taxon>
        <taxon>Betaproteobacteria</taxon>
        <taxon>Neisseriales</taxon>
        <taxon>Chitinibacteraceae</taxon>
        <taxon>Formivibrio</taxon>
    </lineage>
</organism>
<dbReference type="SUPFAM" id="SSF55166">
    <property type="entry name" value="Hedgehog/DD-peptidase"/>
    <property type="match status" value="1"/>
</dbReference>
<dbReference type="Gene3D" id="3.30.1380.10">
    <property type="match status" value="1"/>
</dbReference>
<protein>
    <submittedName>
        <fullName evidence="2">Peptidoglycan L-alanyl-D-glutamate endopeptidase CwlK</fullName>
    </submittedName>
</protein>
<gene>
    <name evidence="2" type="ORF">SAMN05660284_00716</name>
</gene>
<dbReference type="AlphaFoldDB" id="A0A1I4WTW9"/>
<proteinExistence type="predicted"/>
<evidence type="ECO:0000313" key="3">
    <source>
        <dbReference type="Proteomes" id="UP000242869"/>
    </source>
</evidence>
<dbReference type="CDD" id="cd14845">
    <property type="entry name" value="L-Ala-D-Glu_peptidase_like"/>
    <property type="match status" value="1"/>
</dbReference>
<evidence type="ECO:0000259" key="1">
    <source>
        <dbReference type="Pfam" id="PF13539"/>
    </source>
</evidence>